<evidence type="ECO:0000313" key="1">
    <source>
        <dbReference type="EMBL" id="RRB14153.1"/>
    </source>
</evidence>
<protein>
    <submittedName>
        <fullName evidence="1">Uncharacterized protein</fullName>
    </submittedName>
</protein>
<evidence type="ECO:0000313" key="2">
    <source>
        <dbReference type="Proteomes" id="UP000274271"/>
    </source>
</evidence>
<dbReference type="Proteomes" id="UP000274271">
    <property type="component" value="Unassembled WGS sequence"/>
</dbReference>
<keyword evidence="2" id="KW-1185">Reference proteome</keyword>
<dbReference type="OrthoDB" id="1116847at2"/>
<accession>A0A3P1CLE0</accession>
<organism evidence="1 2">
    <name type="scientific">Larkinella knui</name>
    <dbReference type="NCBI Taxonomy" id="2025310"/>
    <lineage>
        <taxon>Bacteria</taxon>
        <taxon>Pseudomonadati</taxon>
        <taxon>Bacteroidota</taxon>
        <taxon>Cytophagia</taxon>
        <taxon>Cytophagales</taxon>
        <taxon>Spirosomataceae</taxon>
        <taxon>Larkinella</taxon>
    </lineage>
</organism>
<comment type="caution">
    <text evidence="1">The sequence shown here is derived from an EMBL/GenBank/DDBJ whole genome shotgun (WGS) entry which is preliminary data.</text>
</comment>
<gene>
    <name evidence="1" type="ORF">EHT87_18105</name>
</gene>
<dbReference type="EMBL" id="RQJP01000003">
    <property type="protein sequence ID" value="RRB14153.1"/>
    <property type="molecule type" value="Genomic_DNA"/>
</dbReference>
<dbReference type="AlphaFoldDB" id="A0A3P1CLE0"/>
<name>A0A3P1CLE0_9BACT</name>
<proteinExistence type="predicted"/>
<sequence>MPERNSFIENSLTRIAALQSEKNTFFPPGLLPSYRKNPLLMGYNRPDTNVFFTALTVFTLQQIRPQLPPVLQEKIDGIAQKAVRQYPDFQNKDGLKTYNFYRTPKRGQPSGHFPNGHLLHRIDHFRLPDDADDTAMIYLTSEPSREDLLWLKQKLTEHANLATRQVEDTYADYVNLRAYSTWFGKNMPVEFDASVLCNLLFCIYQYDLPLNEHDYDSLEFIRSVVETGRYRREPFRCSHSYPRAALILYHVAGLLAAFDPEPLASIRVPLIRDAYAMLKAGLPIMDQVIVSTSLLQLGEKPPRIDVLSIPEKEIRTYSFFIAGMLTASQNPLLNRLAQSRLVRMDWTCEAHSLALIVEYLVYLGVEGGNDEKKSRISP</sequence>
<dbReference type="RefSeq" id="WP_124908047.1">
    <property type="nucleotide sequence ID" value="NZ_RQJP01000003.1"/>
</dbReference>
<reference evidence="1 2" key="1">
    <citation type="submission" date="2018-11" db="EMBL/GenBank/DDBJ databases">
        <authorList>
            <person name="Zhou Z."/>
            <person name="Wang G."/>
        </authorList>
    </citation>
    <scope>NUCLEOTIDE SEQUENCE [LARGE SCALE GENOMIC DNA]</scope>
    <source>
        <strain evidence="1 2">KCTC42998</strain>
    </source>
</reference>